<dbReference type="Pfam" id="PF03060">
    <property type="entry name" value="NMO"/>
    <property type="match status" value="1"/>
</dbReference>
<keyword evidence="3" id="KW-0285">Flavoprotein</keyword>
<accession>A0A7G2CJE7</accession>
<evidence type="ECO:0000256" key="3">
    <source>
        <dbReference type="ARBA" id="ARBA00022630"/>
    </source>
</evidence>
<protein>
    <submittedName>
        <fullName evidence="7">Nitronate monooxygenase, putative</fullName>
    </submittedName>
</protein>
<dbReference type="CDD" id="cd04730">
    <property type="entry name" value="NPD_like"/>
    <property type="match status" value="1"/>
</dbReference>
<evidence type="ECO:0000256" key="6">
    <source>
        <dbReference type="ARBA" id="ARBA00023033"/>
    </source>
</evidence>
<evidence type="ECO:0000256" key="5">
    <source>
        <dbReference type="ARBA" id="ARBA00023002"/>
    </source>
</evidence>
<dbReference type="PANTHER" id="PTHR42747:SF3">
    <property type="entry name" value="NITRONATE MONOOXYGENASE-RELATED"/>
    <property type="match status" value="1"/>
</dbReference>
<evidence type="ECO:0000256" key="2">
    <source>
        <dbReference type="ARBA" id="ARBA00009881"/>
    </source>
</evidence>
<dbReference type="GO" id="GO:0005737">
    <property type="term" value="C:cytoplasm"/>
    <property type="evidence" value="ECO:0007669"/>
    <property type="project" value="UniProtKB-ARBA"/>
</dbReference>
<keyword evidence="6 7" id="KW-0503">Monooxygenase</keyword>
<dbReference type="InterPro" id="IPR004136">
    <property type="entry name" value="NMO"/>
</dbReference>
<organism evidence="7 8">
    <name type="scientific">Angomonas deanei</name>
    <dbReference type="NCBI Taxonomy" id="59799"/>
    <lineage>
        <taxon>Eukaryota</taxon>
        <taxon>Discoba</taxon>
        <taxon>Euglenozoa</taxon>
        <taxon>Kinetoplastea</taxon>
        <taxon>Metakinetoplastina</taxon>
        <taxon>Trypanosomatida</taxon>
        <taxon>Trypanosomatidae</taxon>
        <taxon>Strigomonadinae</taxon>
        <taxon>Angomonas</taxon>
    </lineage>
</organism>
<dbReference type="InterPro" id="IPR013785">
    <property type="entry name" value="Aldolase_TIM"/>
</dbReference>
<evidence type="ECO:0000256" key="4">
    <source>
        <dbReference type="ARBA" id="ARBA00022643"/>
    </source>
</evidence>
<dbReference type="AlphaFoldDB" id="A0A7G2CJE7"/>
<name>A0A7G2CJE7_9TRYP</name>
<proteinExistence type="inferred from homology"/>
<dbReference type="Gene3D" id="3.20.20.70">
    <property type="entry name" value="Aldolase class I"/>
    <property type="match status" value="1"/>
</dbReference>
<dbReference type="SUPFAM" id="SSF51412">
    <property type="entry name" value="Inosine monophosphate dehydrogenase (IMPDH)"/>
    <property type="match status" value="1"/>
</dbReference>
<reference evidence="7 8" key="1">
    <citation type="submission" date="2020-08" db="EMBL/GenBank/DDBJ databases">
        <authorList>
            <person name="Newling K."/>
            <person name="Davey J."/>
            <person name="Forrester S."/>
        </authorList>
    </citation>
    <scope>NUCLEOTIDE SEQUENCE [LARGE SCALE GENOMIC DNA]</scope>
    <source>
        <strain evidence="8">Crithidia deanei Carvalho (ATCC PRA-265)</strain>
    </source>
</reference>
<evidence type="ECO:0000256" key="1">
    <source>
        <dbReference type="ARBA" id="ARBA00001917"/>
    </source>
</evidence>
<dbReference type="VEuPathDB" id="TriTrypDB:ADEAN_000667900"/>
<dbReference type="PANTHER" id="PTHR42747">
    <property type="entry name" value="NITRONATE MONOOXYGENASE-RELATED"/>
    <property type="match status" value="1"/>
</dbReference>
<keyword evidence="4" id="KW-0288">FMN</keyword>
<keyword evidence="5" id="KW-0560">Oxidoreductase</keyword>
<dbReference type="GO" id="GO:0018580">
    <property type="term" value="F:nitronate monooxygenase activity"/>
    <property type="evidence" value="ECO:0007669"/>
    <property type="project" value="InterPro"/>
</dbReference>
<comment type="similarity">
    <text evidence="2">Belongs to the nitronate monooxygenase family. NMO class I subfamily.</text>
</comment>
<gene>
    <name evidence="7" type="ORF">ADEAN_000667900</name>
</gene>
<sequence>MLGVGDMALARRVASCGAVGSFPCSGLDPHRIEKAVGGAPVAGINFNFFTHTVAEKAVSPEWLDVVRPYYEKEGVSLSEEAVLKDLQGATTFGPEVFDTIVRLGVTVVSFHFGLPADPLWKKVKESGLTTMASATTVAEAVYLYERGVDVLILQGFEAGGHRGCFLPKSTLDQQPGTFALVPQVRRVLGEHACLVAAGGIVDKATVRAAMALGADGVQVGTAFLLCDEVRTTAVHRAALVDARSSHRGSQITNILSGRPARGLANTLMRELGSLRQDAPAFPFGTSYLKALRAAAESRGKSDYSSLWCGQNLSGCQTCSVSDKIAQLF</sequence>
<evidence type="ECO:0000313" key="8">
    <source>
        <dbReference type="Proteomes" id="UP000515908"/>
    </source>
</evidence>
<keyword evidence="8" id="KW-1185">Reference proteome</keyword>
<evidence type="ECO:0000313" key="7">
    <source>
        <dbReference type="EMBL" id="CAD2219177.1"/>
    </source>
</evidence>
<comment type="cofactor">
    <cofactor evidence="1">
        <name>FMN</name>
        <dbReference type="ChEBI" id="CHEBI:58210"/>
    </cofactor>
</comment>
<dbReference type="Proteomes" id="UP000515908">
    <property type="component" value="Chromosome 13"/>
</dbReference>
<dbReference type="EMBL" id="LR877157">
    <property type="protein sequence ID" value="CAD2219177.1"/>
    <property type="molecule type" value="Genomic_DNA"/>
</dbReference>